<feature type="transmembrane region" description="Helical" evidence="1">
    <location>
        <begin position="161"/>
        <end position="178"/>
    </location>
</feature>
<proteinExistence type="predicted"/>
<reference evidence="2" key="1">
    <citation type="journal article" date="2020" name="Nature">
        <title>Giant virus diversity and host interactions through global metagenomics.</title>
        <authorList>
            <person name="Schulz F."/>
            <person name="Roux S."/>
            <person name="Paez-Espino D."/>
            <person name="Jungbluth S."/>
            <person name="Walsh D.A."/>
            <person name="Denef V.J."/>
            <person name="McMahon K.D."/>
            <person name="Konstantinidis K.T."/>
            <person name="Eloe-Fadrosh E.A."/>
            <person name="Kyrpides N.C."/>
            <person name="Woyke T."/>
        </authorList>
    </citation>
    <scope>NUCLEOTIDE SEQUENCE</scope>
    <source>
        <strain evidence="2">GVMAG-M-3300023174-3</strain>
    </source>
</reference>
<feature type="transmembrane region" description="Helical" evidence="1">
    <location>
        <begin position="43"/>
        <end position="59"/>
    </location>
</feature>
<sequence>MTDFFSKHILNENNNKIIGLAHLLFAIFIAFYGIVFKKMWFDYVYIIYAILVLISWTYYNGECPLTYYIKKQQDNSYIAGEESTDINDMYLLFGSKDIIYTIITITIIFNVISEFIVLKRNNYPAYIYFALPFFHFLYTLLLRTQSKLYENPTFLFLQNGFRYIFIVVFIFVFSKIIYK</sequence>
<evidence type="ECO:0000256" key="1">
    <source>
        <dbReference type="SAM" id="Phobius"/>
    </source>
</evidence>
<keyword evidence="1" id="KW-1133">Transmembrane helix</keyword>
<protein>
    <submittedName>
        <fullName evidence="2">Uncharacterized protein</fullName>
    </submittedName>
</protein>
<keyword evidence="1" id="KW-0812">Transmembrane</keyword>
<feature type="transmembrane region" description="Helical" evidence="1">
    <location>
        <begin position="98"/>
        <end position="118"/>
    </location>
</feature>
<name>A0A6C0DNJ1_9ZZZZ</name>
<feature type="transmembrane region" description="Helical" evidence="1">
    <location>
        <begin position="125"/>
        <end position="141"/>
    </location>
</feature>
<accession>A0A6C0DNJ1</accession>
<evidence type="ECO:0000313" key="2">
    <source>
        <dbReference type="EMBL" id="QHT17902.1"/>
    </source>
</evidence>
<dbReference type="AlphaFoldDB" id="A0A6C0DNJ1"/>
<dbReference type="EMBL" id="MN739646">
    <property type="protein sequence ID" value="QHT17902.1"/>
    <property type="molecule type" value="Genomic_DNA"/>
</dbReference>
<organism evidence="2">
    <name type="scientific">viral metagenome</name>
    <dbReference type="NCBI Taxonomy" id="1070528"/>
    <lineage>
        <taxon>unclassified sequences</taxon>
        <taxon>metagenomes</taxon>
        <taxon>organismal metagenomes</taxon>
    </lineage>
</organism>
<keyword evidence="1" id="KW-0472">Membrane</keyword>
<feature type="transmembrane region" description="Helical" evidence="1">
    <location>
        <begin position="17"/>
        <end position="36"/>
    </location>
</feature>